<gene>
    <name evidence="2" type="ORF">ENT52_00725</name>
</gene>
<feature type="transmembrane region" description="Helical" evidence="1">
    <location>
        <begin position="43"/>
        <end position="62"/>
    </location>
</feature>
<protein>
    <recommendedName>
        <fullName evidence="3">DUF5673 domain-containing protein</fullName>
    </recommendedName>
</protein>
<keyword evidence="1" id="KW-0472">Membrane</keyword>
<evidence type="ECO:0000256" key="1">
    <source>
        <dbReference type="SAM" id="Phobius"/>
    </source>
</evidence>
<name>A0A7J3LZV7_ARCFL</name>
<keyword evidence="1" id="KW-1133">Transmembrane helix</keyword>
<reference evidence="2" key="1">
    <citation type="journal article" date="2020" name="mSystems">
        <title>Genome- and Community-Level Interaction Insights into Carbon Utilization and Element Cycling Functions of Hydrothermarchaeota in Hydrothermal Sediment.</title>
        <authorList>
            <person name="Zhou Z."/>
            <person name="Liu Y."/>
            <person name="Xu W."/>
            <person name="Pan J."/>
            <person name="Luo Z.H."/>
            <person name="Li M."/>
        </authorList>
    </citation>
    <scope>NUCLEOTIDE SEQUENCE [LARGE SCALE GENOMIC DNA]</scope>
    <source>
        <strain evidence="2">SpSt-587</strain>
    </source>
</reference>
<feature type="transmembrane region" description="Helical" evidence="1">
    <location>
        <begin position="20"/>
        <end position="37"/>
    </location>
</feature>
<organism evidence="2">
    <name type="scientific">Archaeoglobus fulgidus</name>
    <dbReference type="NCBI Taxonomy" id="2234"/>
    <lineage>
        <taxon>Archaea</taxon>
        <taxon>Methanobacteriati</taxon>
        <taxon>Methanobacteriota</taxon>
        <taxon>Archaeoglobi</taxon>
        <taxon>Archaeoglobales</taxon>
        <taxon>Archaeoglobaceae</taxon>
        <taxon>Archaeoglobus</taxon>
    </lineage>
</organism>
<dbReference type="EMBL" id="DSYZ01000015">
    <property type="protein sequence ID" value="HGT82246.1"/>
    <property type="molecule type" value="Genomic_DNA"/>
</dbReference>
<accession>A0A7J3LZV7</accession>
<evidence type="ECO:0000313" key="2">
    <source>
        <dbReference type="EMBL" id="HGT82246.1"/>
    </source>
</evidence>
<comment type="caution">
    <text evidence="2">The sequence shown here is derived from an EMBL/GenBank/DDBJ whole genome shotgun (WGS) entry which is preliminary data.</text>
</comment>
<evidence type="ECO:0008006" key="3">
    <source>
        <dbReference type="Google" id="ProtNLM"/>
    </source>
</evidence>
<keyword evidence="1" id="KW-0812">Transmembrane</keyword>
<proteinExistence type="predicted"/>
<dbReference type="AlphaFoldDB" id="A0A7J3LZV7"/>
<sequence length="135" mass="16211">MMWSYRAIKNPVARKKWLSFVSILVFIGFLYSLYRVLLGESVIKILLIFTLFSLFIFLYAIISLGKPRFYLMDDEMILYKPFKTRLSEVEGFEVDEKNLRIRLKKRGFGVKTLYFEKIEDLKNVERWLKKKFGSQ</sequence>